<reference evidence="2 3" key="1">
    <citation type="submission" date="2019-12" db="EMBL/GenBank/DDBJ databases">
        <authorList>
            <person name="Floudas D."/>
            <person name="Bentzer J."/>
            <person name="Ahren D."/>
            <person name="Johansson T."/>
            <person name="Persson P."/>
            <person name="Tunlid A."/>
        </authorList>
    </citation>
    <scope>NUCLEOTIDE SEQUENCE [LARGE SCALE GENOMIC DNA]</scope>
    <source>
        <strain evidence="2 3">CBS 102.39</strain>
    </source>
</reference>
<dbReference type="Proteomes" id="UP000521872">
    <property type="component" value="Unassembled WGS sequence"/>
</dbReference>
<feature type="region of interest" description="Disordered" evidence="1">
    <location>
        <begin position="14"/>
        <end position="66"/>
    </location>
</feature>
<proteinExistence type="predicted"/>
<gene>
    <name evidence="2" type="ORF">D9613_005724</name>
</gene>
<evidence type="ECO:0000256" key="1">
    <source>
        <dbReference type="SAM" id="MobiDB-lite"/>
    </source>
</evidence>
<sequence>MPPSRLIIDLNRCFEPNPFNTGPPIPTLTRSDSDSQSSKHTSPSPYQLNRTPDLSSSPSSVASSSLSLPLEHDEIKRIFMNTVECSPPRVYAPIPMYKEELNPNALPFVPSFVSYQTIEPSPLELGFRLIDQDSYYSEAVPPPPGLPYPPQFQPEEEIYEALPPYDQALLFETFRQGMSEEERESTIIRIVNSVGNWEIDSLLQLAEDIVYMASNPTATQPAATGYELPACDTSRYLPVEHGLRNFADHINVKDRPENIVAVVAELFHIRFLRLKAELGQMFVWNLRESILSRFIHCWDPVKPYSINFATNPSVEYVRSALALSKSIPSMFKRNLISKEHVSMCISIMLKDLMSVEHFDALSNLVLGCGPMFWGPTSDAISEVDAPALPIDIDNAEANPSAGMAQEKILLNNHVTNFLAGLEANIVHRQLSDETSVLGQPWGPGQFAWRVQLVVDSVNLWEAVLMAPPMEDEVEH</sequence>
<name>A0A8H4VPT2_9AGAR</name>
<dbReference type="AlphaFoldDB" id="A0A8H4VPT2"/>
<evidence type="ECO:0000313" key="2">
    <source>
        <dbReference type="EMBL" id="KAF4617863.1"/>
    </source>
</evidence>
<protein>
    <submittedName>
        <fullName evidence="2">Uncharacterized protein</fullName>
    </submittedName>
</protein>
<feature type="compositionally biased region" description="Low complexity" evidence="1">
    <location>
        <begin position="54"/>
        <end position="66"/>
    </location>
</feature>
<feature type="compositionally biased region" description="Low complexity" evidence="1">
    <location>
        <begin position="34"/>
        <end position="45"/>
    </location>
</feature>
<organism evidence="2 3">
    <name type="scientific">Agrocybe pediades</name>
    <dbReference type="NCBI Taxonomy" id="84607"/>
    <lineage>
        <taxon>Eukaryota</taxon>
        <taxon>Fungi</taxon>
        <taxon>Dikarya</taxon>
        <taxon>Basidiomycota</taxon>
        <taxon>Agaricomycotina</taxon>
        <taxon>Agaricomycetes</taxon>
        <taxon>Agaricomycetidae</taxon>
        <taxon>Agaricales</taxon>
        <taxon>Agaricineae</taxon>
        <taxon>Strophariaceae</taxon>
        <taxon>Agrocybe</taxon>
    </lineage>
</organism>
<keyword evidence="3" id="KW-1185">Reference proteome</keyword>
<accession>A0A8H4VPT2</accession>
<comment type="caution">
    <text evidence="2">The sequence shown here is derived from an EMBL/GenBank/DDBJ whole genome shotgun (WGS) entry which is preliminary data.</text>
</comment>
<evidence type="ECO:0000313" key="3">
    <source>
        <dbReference type="Proteomes" id="UP000521872"/>
    </source>
</evidence>
<dbReference type="EMBL" id="JAACJL010000030">
    <property type="protein sequence ID" value="KAF4617863.1"/>
    <property type="molecule type" value="Genomic_DNA"/>
</dbReference>